<dbReference type="PANTHER" id="PTHR43272:SF33">
    <property type="entry name" value="AMP-BINDING DOMAIN-CONTAINING PROTEIN-RELATED"/>
    <property type="match status" value="1"/>
</dbReference>
<sequence>RAGRIIKLQQGEYVNLESIEDRLGAVPVVSQMFAYAEPTEAYTVAVICPDPAVLRMKCAEAGLPANDDFAALCADPAVVQLVLDEITREGKAMNMWGYERPRYVHLESEDWTPDNCLTPTYKKRLAVIRQTYAEQLAAMY</sequence>
<dbReference type="GO" id="GO:0016020">
    <property type="term" value="C:membrane"/>
    <property type="evidence" value="ECO:0007669"/>
    <property type="project" value="TreeGrafter"/>
</dbReference>
<accession>A0A9K3DCL8</accession>
<evidence type="ECO:0000313" key="3">
    <source>
        <dbReference type="EMBL" id="GIQ91433.1"/>
    </source>
</evidence>
<evidence type="ECO:0000256" key="2">
    <source>
        <dbReference type="ARBA" id="ARBA00022840"/>
    </source>
</evidence>
<keyword evidence="2" id="KW-0067">ATP-binding</keyword>
<keyword evidence="4" id="KW-1185">Reference proteome</keyword>
<organism evidence="3 4">
    <name type="scientific">Kipferlia bialata</name>
    <dbReference type="NCBI Taxonomy" id="797122"/>
    <lineage>
        <taxon>Eukaryota</taxon>
        <taxon>Metamonada</taxon>
        <taxon>Carpediemonas-like organisms</taxon>
        <taxon>Kipferlia</taxon>
    </lineage>
</organism>
<keyword evidence="1" id="KW-0547">Nucleotide-binding</keyword>
<dbReference type="GO" id="GO:0005524">
    <property type="term" value="F:ATP binding"/>
    <property type="evidence" value="ECO:0007669"/>
    <property type="project" value="UniProtKB-KW"/>
</dbReference>
<dbReference type="AlphaFoldDB" id="A0A9K3DCL8"/>
<evidence type="ECO:0000256" key="1">
    <source>
        <dbReference type="ARBA" id="ARBA00022741"/>
    </source>
</evidence>
<dbReference type="SUPFAM" id="SSF56801">
    <property type="entry name" value="Acetyl-CoA synthetase-like"/>
    <property type="match status" value="1"/>
</dbReference>
<comment type="caution">
    <text evidence="3">The sequence shown here is derived from an EMBL/GenBank/DDBJ whole genome shotgun (WGS) entry which is preliminary data.</text>
</comment>
<dbReference type="OrthoDB" id="1700726at2759"/>
<protein>
    <recommendedName>
        <fullName evidence="5">Long-chain fatty acid--CoA ligase</fullName>
    </recommendedName>
</protein>
<dbReference type="GO" id="GO:0005783">
    <property type="term" value="C:endoplasmic reticulum"/>
    <property type="evidence" value="ECO:0007669"/>
    <property type="project" value="TreeGrafter"/>
</dbReference>
<dbReference type="GO" id="GO:0004467">
    <property type="term" value="F:long-chain fatty acid-CoA ligase activity"/>
    <property type="evidence" value="ECO:0007669"/>
    <property type="project" value="TreeGrafter"/>
</dbReference>
<evidence type="ECO:0000313" key="4">
    <source>
        <dbReference type="Proteomes" id="UP000265618"/>
    </source>
</evidence>
<reference evidence="3 4" key="1">
    <citation type="journal article" date="2018" name="PLoS ONE">
        <title>The draft genome of Kipferlia bialata reveals reductive genome evolution in fornicate parasites.</title>
        <authorList>
            <person name="Tanifuji G."/>
            <person name="Takabayashi S."/>
            <person name="Kume K."/>
            <person name="Takagi M."/>
            <person name="Nakayama T."/>
            <person name="Kamikawa R."/>
            <person name="Inagaki Y."/>
            <person name="Hashimoto T."/>
        </authorList>
    </citation>
    <scope>NUCLEOTIDE SEQUENCE [LARGE SCALE GENOMIC DNA]</scope>
    <source>
        <strain evidence="3">NY0173</strain>
    </source>
</reference>
<evidence type="ECO:0008006" key="5">
    <source>
        <dbReference type="Google" id="ProtNLM"/>
    </source>
</evidence>
<dbReference type="Proteomes" id="UP000265618">
    <property type="component" value="Unassembled WGS sequence"/>
</dbReference>
<feature type="non-terminal residue" evidence="3">
    <location>
        <position position="1"/>
    </location>
</feature>
<name>A0A9K3DCL8_9EUKA</name>
<gene>
    <name evidence="3" type="ORF">KIPB_014685</name>
</gene>
<dbReference type="EMBL" id="BDIP01007707">
    <property type="protein sequence ID" value="GIQ91433.1"/>
    <property type="molecule type" value="Genomic_DNA"/>
</dbReference>
<proteinExistence type="predicted"/>
<dbReference type="PANTHER" id="PTHR43272">
    <property type="entry name" value="LONG-CHAIN-FATTY-ACID--COA LIGASE"/>
    <property type="match status" value="1"/>
</dbReference>